<evidence type="ECO:0000313" key="1">
    <source>
        <dbReference type="EMBL" id="TDS65081.1"/>
    </source>
</evidence>
<name>A0A4R7F847_9FLAO</name>
<keyword evidence="2" id="KW-1185">Reference proteome</keyword>
<proteinExistence type="predicted"/>
<dbReference type="AlphaFoldDB" id="A0A4R7F847"/>
<sequence length="48" mass="5545">MLSVPILAKYNVAEKFNLLAGPSLNYNLDWDDEKFKLNGVFAAFEYKF</sequence>
<evidence type="ECO:0000313" key="2">
    <source>
        <dbReference type="Proteomes" id="UP000295215"/>
    </source>
</evidence>
<dbReference type="EMBL" id="SOAG01000003">
    <property type="protein sequence ID" value="TDS65081.1"/>
    <property type="molecule type" value="Genomic_DNA"/>
</dbReference>
<gene>
    <name evidence="1" type="ORF">C8P70_103103</name>
</gene>
<protein>
    <recommendedName>
        <fullName evidence="3">Outer membrane protein with beta-barrel domain</fullName>
    </recommendedName>
</protein>
<dbReference type="Proteomes" id="UP000295215">
    <property type="component" value="Unassembled WGS sequence"/>
</dbReference>
<organism evidence="1 2">
    <name type="scientific">Myroides indicus</name>
    <dbReference type="NCBI Taxonomy" id="1323422"/>
    <lineage>
        <taxon>Bacteria</taxon>
        <taxon>Pseudomonadati</taxon>
        <taxon>Bacteroidota</taxon>
        <taxon>Flavobacteriia</taxon>
        <taxon>Flavobacteriales</taxon>
        <taxon>Flavobacteriaceae</taxon>
        <taxon>Myroides</taxon>
    </lineage>
</organism>
<evidence type="ECO:0008006" key="3">
    <source>
        <dbReference type="Google" id="ProtNLM"/>
    </source>
</evidence>
<comment type="caution">
    <text evidence="1">The sequence shown here is derived from an EMBL/GenBank/DDBJ whole genome shotgun (WGS) entry which is preliminary data.</text>
</comment>
<accession>A0A4R7F847</accession>
<reference evidence="1 2" key="1">
    <citation type="submission" date="2019-03" db="EMBL/GenBank/DDBJ databases">
        <title>Genomic Encyclopedia of Archaeal and Bacterial Type Strains, Phase II (KMG-II): from individual species to whole genera.</title>
        <authorList>
            <person name="Goeker M."/>
        </authorList>
    </citation>
    <scope>NUCLEOTIDE SEQUENCE [LARGE SCALE GENOMIC DNA]</scope>
    <source>
        <strain evidence="1 2">DSM 28213</strain>
    </source>
</reference>